<feature type="signal peptide" evidence="5">
    <location>
        <begin position="1"/>
        <end position="22"/>
    </location>
</feature>
<dbReference type="STRING" id="742823.HMPREF9465_01441"/>
<keyword evidence="8" id="KW-1185">Reference proteome</keyword>
<dbReference type="Proteomes" id="UP000005835">
    <property type="component" value="Unassembled WGS sequence"/>
</dbReference>
<dbReference type="PROSITE" id="PS00194">
    <property type="entry name" value="THIOREDOXIN_1"/>
    <property type="match status" value="1"/>
</dbReference>
<accession>K1JTC2</accession>
<reference evidence="7 8" key="1">
    <citation type="submission" date="2012-05" db="EMBL/GenBank/DDBJ databases">
        <title>The Genome Sequence of Sutterella wadsworthensis 2_1_59BFAA.</title>
        <authorList>
            <consortium name="The Broad Institute Genome Sequencing Platform"/>
            <person name="Earl A."/>
            <person name="Ward D."/>
            <person name="Feldgarden M."/>
            <person name="Gevers D."/>
            <person name="Daigneault M."/>
            <person name="Strauss J."/>
            <person name="Allen-Vercoe E."/>
            <person name="Walker B."/>
            <person name="Young S.K."/>
            <person name="Zeng Q."/>
            <person name="Gargeya S."/>
            <person name="Fitzgerald M."/>
            <person name="Haas B."/>
            <person name="Abouelleil A."/>
            <person name="Alvarado L."/>
            <person name="Arachchi H.M."/>
            <person name="Berlin A.M."/>
            <person name="Chapman S.B."/>
            <person name="Goldberg J."/>
            <person name="Griggs A."/>
            <person name="Gujja S."/>
            <person name="Hansen M."/>
            <person name="Howarth C."/>
            <person name="Imamovic A."/>
            <person name="Larimer J."/>
            <person name="McCowen C."/>
            <person name="Montmayeur A."/>
            <person name="Murphy C."/>
            <person name="Neiman D."/>
            <person name="Pearson M."/>
            <person name="Priest M."/>
            <person name="Roberts A."/>
            <person name="Saif S."/>
            <person name="Shea T."/>
            <person name="Sisk P."/>
            <person name="Sykes S."/>
            <person name="Wortman J."/>
            <person name="Nusbaum C."/>
            <person name="Birren B."/>
        </authorList>
    </citation>
    <scope>NUCLEOTIDE SEQUENCE [LARGE SCALE GENOMIC DNA]</scope>
    <source>
        <strain evidence="7 8">2_1_59BFAA</strain>
    </source>
</reference>
<feature type="disulfide bond" description="Redox-active" evidence="4">
    <location>
        <begin position="56"/>
        <end position="59"/>
    </location>
</feature>
<dbReference type="InterPro" id="IPR023205">
    <property type="entry name" value="DsbA/DsbL"/>
</dbReference>
<dbReference type="PROSITE" id="PS51352">
    <property type="entry name" value="THIOREDOXIN_2"/>
    <property type="match status" value="1"/>
</dbReference>
<dbReference type="CDD" id="cd03019">
    <property type="entry name" value="DsbA_DsbA"/>
    <property type="match status" value="1"/>
</dbReference>
<evidence type="ECO:0000313" key="7">
    <source>
        <dbReference type="EMBL" id="EKB30962.1"/>
    </source>
</evidence>
<gene>
    <name evidence="7" type="ORF">HMPREF9465_01441</name>
</gene>
<keyword evidence="3" id="KW-1015">Disulfide bond</keyword>
<dbReference type="InterPro" id="IPR012336">
    <property type="entry name" value="Thioredoxin-like_fold"/>
</dbReference>
<comment type="similarity">
    <text evidence="3">Belongs to the thioredoxin family.</text>
</comment>
<evidence type="ECO:0000256" key="4">
    <source>
        <dbReference type="PIRSR" id="PIRSR001488-1"/>
    </source>
</evidence>
<evidence type="ECO:0000259" key="6">
    <source>
        <dbReference type="PROSITE" id="PS51352"/>
    </source>
</evidence>
<dbReference type="InterPro" id="IPR017937">
    <property type="entry name" value="Thioredoxin_CS"/>
</dbReference>
<comment type="subcellular location">
    <subcellularLocation>
        <location evidence="3">Periplasm</location>
    </subcellularLocation>
</comment>
<evidence type="ECO:0000256" key="5">
    <source>
        <dbReference type="SAM" id="SignalP"/>
    </source>
</evidence>
<keyword evidence="3" id="KW-0574">Periplasm</keyword>
<comment type="caution">
    <text evidence="7">The sequence shown here is derived from an EMBL/GenBank/DDBJ whole genome shotgun (WGS) entry which is preliminary data.</text>
</comment>
<name>K1JTC2_9BURK</name>
<dbReference type="PATRIC" id="fig|742823.3.peg.1435"/>
<dbReference type="GO" id="GO:0015036">
    <property type="term" value="F:disulfide oxidoreductase activity"/>
    <property type="evidence" value="ECO:0007669"/>
    <property type="project" value="UniProtKB-ARBA"/>
</dbReference>
<keyword evidence="2" id="KW-0676">Redox-active center</keyword>
<feature type="chain" id="PRO_5003849659" description="Thiol:disulfide interchange protein" evidence="5">
    <location>
        <begin position="23"/>
        <end position="213"/>
    </location>
</feature>
<organism evidence="7 8">
    <name type="scientific">Sutterella wadsworthensis 2_1_59BFAA</name>
    <dbReference type="NCBI Taxonomy" id="742823"/>
    <lineage>
        <taxon>Bacteria</taxon>
        <taxon>Pseudomonadati</taxon>
        <taxon>Pseudomonadota</taxon>
        <taxon>Betaproteobacteria</taxon>
        <taxon>Burkholderiales</taxon>
        <taxon>Sutterellaceae</taxon>
        <taxon>Sutterella</taxon>
    </lineage>
</organism>
<dbReference type="PIRSF" id="PIRSF001488">
    <property type="entry name" value="Tdi_protein"/>
    <property type="match status" value="1"/>
</dbReference>
<dbReference type="PANTHER" id="PTHR35891">
    <property type="entry name" value="THIOL:DISULFIDE INTERCHANGE PROTEIN DSBA"/>
    <property type="match status" value="1"/>
</dbReference>
<dbReference type="AlphaFoldDB" id="K1JTC2"/>
<dbReference type="Gene3D" id="3.40.30.10">
    <property type="entry name" value="Glutaredoxin"/>
    <property type="match status" value="1"/>
</dbReference>
<dbReference type="SUPFAM" id="SSF52833">
    <property type="entry name" value="Thioredoxin-like"/>
    <property type="match status" value="1"/>
</dbReference>
<dbReference type="InterPro" id="IPR050824">
    <property type="entry name" value="Thiol_disulfide_DsbA"/>
</dbReference>
<evidence type="ECO:0000256" key="3">
    <source>
        <dbReference type="PIRNR" id="PIRNR001488"/>
    </source>
</evidence>
<proteinExistence type="inferred from homology"/>
<dbReference type="OrthoDB" id="9784896at2"/>
<dbReference type="GO" id="GO:0042597">
    <property type="term" value="C:periplasmic space"/>
    <property type="evidence" value="ECO:0007669"/>
    <property type="project" value="UniProtKB-SubCell"/>
</dbReference>
<dbReference type="Pfam" id="PF13462">
    <property type="entry name" value="Thioredoxin_4"/>
    <property type="match status" value="1"/>
</dbReference>
<dbReference type="HOGENOM" id="CLU_088255_1_0_4"/>
<evidence type="ECO:0000256" key="2">
    <source>
        <dbReference type="ARBA" id="ARBA00023284"/>
    </source>
</evidence>
<feature type="domain" description="Thioredoxin" evidence="6">
    <location>
        <begin position="12"/>
        <end position="147"/>
    </location>
</feature>
<dbReference type="InterPro" id="IPR036249">
    <property type="entry name" value="Thioredoxin-like_sf"/>
</dbReference>
<keyword evidence="1 5" id="KW-0732">Signal</keyword>
<dbReference type="PANTHER" id="PTHR35891:SF3">
    <property type="entry name" value="THIOL:DISULFIDE INTERCHANGE PROTEIN DSBL"/>
    <property type="match status" value="1"/>
</dbReference>
<dbReference type="EMBL" id="ADMG01000033">
    <property type="protein sequence ID" value="EKB30962.1"/>
    <property type="molecule type" value="Genomic_DNA"/>
</dbReference>
<dbReference type="InterPro" id="IPR013766">
    <property type="entry name" value="Thioredoxin_domain"/>
</dbReference>
<sequence length="213" mass="23835">MISRRDLLCAGALAPLSTYSFAAPAYKAGKEYLTVHPMAPTPADKIEVVEFFAYTCPHCLQFHPVFHEWAQKAPEDVSIRICPVAWQPKYLPFTDTYFALEALGLLDSLSMPFFESIIYQTRSYNFDSATRDIHDFMVEAGVDGAKWDATFNSFGVKNKSRNATMLWNAYQIDSTPMVGVGGKFTTGPHLAGSRQGTPAVIDYLVDQMRTLRK</sequence>
<evidence type="ECO:0000256" key="1">
    <source>
        <dbReference type="ARBA" id="ARBA00022729"/>
    </source>
</evidence>
<dbReference type="eggNOG" id="COG1651">
    <property type="taxonomic scope" value="Bacteria"/>
</dbReference>
<protein>
    <recommendedName>
        <fullName evidence="3">Thiol:disulfide interchange protein</fullName>
    </recommendedName>
</protein>
<evidence type="ECO:0000313" key="8">
    <source>
        <dbReference type="Proteomes" id="UP000005835"/>
    </source>
</evidence>
<dbReference type="RefSeq" id="WP_005435538.1">
    <property type="nucleotide sequence ID" value="NZ_JH815516.1"/>
</dbReference>